<reference evidence="1" key="1">
    <citation type="submission" date="2010-07" db="EMBL/GenBank/DDBJ databases">
        <authorList>
            <consortium name="CONSOLIDER consortium CSD2007-00005"/>
            <person name="Guazzaroni M.-E."/>
            <person name="Richter M."/>
            <person name="Garcia-Salamanca A."/>
            <person name="Yarza P."/>
            <person name="Ferrer M."/>
        </authorList>
    </citation>
    <scope>NUCLEOTIDE SEQUENCE</scope>
</reference>
<accession>D9PJ44</accession>
<protein>
    <submittedName>
        <fullName evidence="1">Uncharacterized protein</fullName>
    </submittedName>
</protein>
<feature type="non-terminal residue" evidence="1">
    <location>
        <position position="1"/>
    </location>
</feature>
<evidence type="ECO:0000313" key="1">
    <source>
        <dbReference type="EMBL" id="EFK96422.1"/>
    </source>
</evidence>
<dbReference type="AlphaFoldDB" id="D9PJ44"/>
<dbReference type="EMBL" id="ADZX01000489">
    <property type="protein sequence ID" value="EFK96422.1"/>
    <property type="molecule type" value="Genomic_DNA"/>
</dbReference>
<proteinExistence type="predicted"/>
<name>D9PJ44_9ZZZZ</name>
<gene>
    <name evidence="1" type="ORF">LDC_1553</name>
</gene>
<reference evidence="1" key="2">
    <citation type="journal article" date="2011" name="Microb. Ecol.">
        <title>Taxonomic and Functional Metagenomic Profiling of the Microbial Community in the Anoxic Sediment of a Sub-saline Shallow Lake (Laguna de Carrizo, Central Spain).</title>
        <authorList>
            <person name="Ferrer M."/>
            <person name="Guazzaroni M.E."/>
            <person name="Richter M."/>
            <person name="Garcia-Salamanca A."/>
            <person name="Yarza P."/>
            <person name="Suarez-Suarez A."/>
            <person name="Solano J."/>
            <person name="Alcaide M."/>
            <person name="van Dillewijn P."/>
            <person name="Molina-Henares M.A."/>
            <person name="Lopez-Cortes N."/>
            <person name="Al-Ramahi Y."/>
            <person name="Guerrero C."/>
            <person name="Acosta A."/>
            <person name="de Eugenio L.I."/>
            <person name="Martinez V."/>
            <person name="Marques S."/>
            <person name="Rojo F."/>
            <person name="Santero E."/>
            <person name="Genilloud O."/>
            <person name="Perez-Perez J."/>
            <person name="Rossello-Mora R."/>
            <person name="Ramos J.L."/>
        </authorList>
    </citation>
    <scope>NUCLEOTIDE SEQUENCE</scope>
</reference>
<sequence length="97" mass="10924">ILVAVGSVFFNQAKKGTETALVQPVTDEMIFEEIQPEEIFKTDPVEIRENETMETEPSENVSENLLDNLIAGLSDEDLQLLEAVIQEELLITEFLND</sequence>
<comment type="caution">
    <text evidence="1">The sequence shown here is derived from an EMBL/GenBank/DDBJ whole genome shotgun (WGS) entry which is preliminary data.</text>
</comment>
<organism evidence="1">
    <name type="scientific">sediment metagenome</name>
    <dbReference type="NCBI Taxonomy" id="749907"/>
    <lineage>
        <taxon>unclassified sequences</taxon>
        <taxon>metagenomes</taxon>
        <taxon>ecological metagenomes</taxon>
    </lineage>
</organism>